<dbReference type="SUPFAM" id="SSF46689">
    <property type="entry name" value="Homeodomain-like"/>
    <property type="match status" value="1"/>
</dbReference>
<feature type="region of interest" description="Disordered" evidence="2">
    <location>
        <begin position="89"/>
        <end position="139"/>
    </location>
</feature>
<reference evidence="4" key="1">
    <citation type="submission" date="2020-05" db="EMBL/GenBank/DDBJ databases">
        <title>Mycena genomes resolve the evolution of fungal bioluminescence.</title>
        <authorList>
            <person name="Tsai I.J."/>
        </authorList>
    </citation>
    <scope>NUCLEOTIDE SEQUENCE</scope>
    <source>
        <strain evidence="4">CCC161011</strain>
    </source>
</reference>
<organism evidence="4 5">
    <name type="scientific">Mycena venus</name>
    <dbReference type="NCBI Taxonomy" id="2733690"/>
    <lineage>
        <taxon>Eukaryota</taxon>
        <taxon>Fungi</taxon>
        <taxon>Dikarya</taxon>
        <taxon>Basidiomycota</taxon>
        <taxon>Agaricomycotina</taxon>
        <taxon>Agaricomycetes</taxon>
        <taxon>Agaricomycetidae</taxon>
        <taxon>Agaricales</taxon>
        <taxon>Marasmiineae</taxon>
        <taxon>Mycenaceae</taxon>
        <taxon>Mycena</taxon>
    </lineage>
</organism>
<dbReference type="OrthoDB" id="2507562at2759"/>
<sequence length="358" mass="40787">MAKLKLDAIKRGLTSFQGTLKSKKDALLARLARKEKISDEEEHWLDNDPSDVDECALIQELETASDFERGVARLDSVMKKLLTKLKRLAGGDSDTESVKPATKKAKKRKRDPTEEEINERASNKEKKKKAPPPQKPGNATLAQRIEILNWHNDNGKNQSNTARHWAQIYPHLGIKQPLISSWVEDEVKWRLQWEEAKEKGRGEDLKRMRLVENPDVDEMLELWVAKTQKDKVHLSGEILRQKWTQFADMCDIPADKRVKLSDGWLRGFKKHCGLRGCIGRTMPPDRGLITTKMAGVKGSKKRLTYAFTCNADGSEILQPFVIGKAMRPRAFKGKTGRQLGFYYRSNATAWMTGSLHIE</sequence>
<feature type="compositionally biased region" description="Basic residues" evidence="2">
    <location>
        <begin position="101"/>
        <end position="110"/>
    </location>
</feature>
<evidence type="ECO:0000256" key="1">
    <source>
        <dbReference type="ARBA" id="ARBA00023125"/>
    </source>
</evidence>
<evidence type="ECO:0000313" key="4">
    <source>
        <dbReference type="EMBL" id="KAF7359694.1"/>
    </source>
</evidence>
<keyword evidence="5" id="KW-1185">Reference proteome</keyword>
<dbReference type="InterPro" id="IPR050863">
    <property type="entry name" value="CenT-Element_Derived"/>
</dbReference>
<dbReference type="PANTHER" id="PTHR19303">
    <property type="entry name" value="TRANSPOSON"/>
    <property type="match status" value="1"/>
</dbReference>
<dbReference type="Proteomes" id="UP000620124">
    <property type="component" value="Unassembled WGS sequence"/>
</dbReference>
<dbReference type="GO" id="GO:0005634">
    <property type="term" value="C:nucleus"/>
    <property type="evidence" value="ECO:0007669"/>
    <property type="project" value="TreeGrafter"/>
</dbReference>
<protein>
    <submittedName>
        <fullName evidence="4">DDE-domain-containing protein</fullName>
    </submittedName>
</protein>
<dbReference type="AlphaFoldDB" id="A0A8H7D2I3"/>
<dbReference type="InterPro" id="IPR006600">
    <property type="entry name" value="HTH_CenpB_DNA-bd_dom"/>
</dbReference>
<dbReference type="PANTHER" id="PTHR19303:SF73">
    <property type="entry name" value="PROTEIN PDC2"/>
    <property type="match status" value="1"/>
</dbReference>
<evidence type="ECO:0000313" key="5">
    <source>
        <dbReference type="Proteomes" id="UP000620124"/>
    </source>
</evidence>
<comment type="caution">
    <text evidence="4">The sequence shown here is derived from an EMBL/GenBank/DDBJ whole genome shotgun (WGS) entry which is preliminary data.</text>
</comment>
<evidence type="ECO:0000256" key="2">
    <source>
        <dbReference type="SAM" id="MobiDB-lite"/>
    </source>
</evidence>
<keyword evidence="1" id="KW-0238">DNA-binding</keyword>
<proteinExistence type="predicted"/>
<dbReference type="Gene3D" id="1.10.10.60">
    <property type="entry name" value="Homeodomain-like"/>
    <property type="match status" value="1"/>
</dbReference>
<dbReference type="EMBL" id="JACAZI010000005">
    <property type="protein sequence ID" value="KAF7359694.1"/>
    <property type="molecule type" value="Genomic_DNA"/>
</dbReference>
<dbReference type="Pfam" id="PF03184">
    <property type="entry name" value="DDE_1"/>
    <property type="match status" value="1"/>
</dbReference>
<dbReference type="GO" id="GO:0003677">
    <property type="term" value="F:DNA binding"/>
    <property type="evidence" value="ECO:0007669"/>
    <property type="project" value="UniProtKB-KW"/>
</dbReference>
<evidence type="ECO:0000259" key="3">
    <source>
        <dbReference type="PROSITE" id="PS51253"/>
    </source>
</evidence>
<dbReference type="InterPro" id="IPR004875">
    <property type="entry name" value="DDE_SF_endonuclease_dom"/>
</dbReference>
<gene>
    <name evidence="4" type="ORF">MVEN_00693800</name>
</gene>
<dbReference type="PROSITE" id="PS51253">
    <property type="entry name" value="HTH_CENPB"/>
    <property type="match status" value="1"/>
</dbReference>
<accession>A0A8H7D2I3</accession>
<dbReference type="Pfam" id="PF03221">
    <property type="entry name" value="HTH_Tnp_Tc5"/>
    <property type="match status" value="1"/>
</dbReference>
<dbReference type="InterPro" id="IPR009057">
    <property type="entry name" value="Homeodomain-like_sf"/>
</dbReference>
<feature type="domain" description="HTH CENPB-type" evidence="3">
    <location>
        <begin position="204"/>
        <end position="278"/>
    </location>
</feature>
<name>A0A8H7D2I3_9AGAR</name>